<dbReference type="RefSeq" id="WP_133883703.1">
    <property type="nucleotide sequence ID" value="NZ_MWIN01000003.1"/>
</dbReference>
<dbReference type="NCBIfam" id="TIGR00546">
    <property type="entry name" value="lnt"/>
    <property type="match status" value="1"/>
</dbReference>
<dbReference type="EC" id="2.3.1.269" evidence="9"/>
<feature type="domain" description="CN hydrolase" evidence="10">
    <location>
        <begin position="227"/>
        <end position="463"/>
    </location>
</feature>
<keyword evidence="4 9" id="KW-0808">Transferase</keyword>
<keyword evidence="3 9" id="KW-1003">Cell membrane</keyword>
<evidence type="ECO:0000256" key="6">
    <source>
        <dbReference type="ARBA" id="ARBA00022989"/>
    </source>
</evidence>
<dbReference type="AlphaFoldDB" id="A0A4R7NTP2"/>
<dbReference type="Proteomes" id="UP000295341">
    <property type="component" value="Unassembled WGS sequence"/>
</dbReference>
<accession>A0A4R7NTP2</accession>
<dbReference type="InterPro" id="IPR003010">
    <property type="entry name" value="C-N_Hydrolase"/>
</dbReference>
<dbReference type="CDD" id="cd07571">
    <property type="entry name" value="ALP_N-acyl_transferase"/>
    <property type="match status" value="1"/>
</dbReference>
<dbReference type="OrthoDB" id="9804277at2"/>
<dbReference type="EMBL" id="SOBT01000012">
    <property type="protein sequence ID" value="TDU24288.1"/>
    <property type="molecule type" value="Genomic_DNA"/>
</dbReference>
<comment type="caution">
    <text evidence="11">The sequence shown here is derived from an EMBL/GenBank/DDBJ whole genome shotgun (WGS) entry which is preliminary data.</text>
</comment>
<comment type="catalytic activity">
    <reaction evidence="9">
        <text>N-terminal S-1,2-diacyl-sn-glyceryl-L-cysteinyl-[lipoprotein] + a glycerophospholipid = N-acyl-S-1,2-diacyl-sn-glyceryl-L-cysteinyl-[lipoprotein] + a 2-acyl-sn-glycero-3-phospholipid + H(+)</text>
        <dbReference type="Rhea" id="RHEA:48228"/>
        <dbReference type="Rhea" id="RHEA-COMP:14681"/>
        <dbReference type="Rhea" id="RHEA-COMP:14684"/>
        <dbReference type="ChEBI" id="CHEBI:15378"/>
        <dbReference type="ChEBI" id="CHEBI:136912"/>
        <dbReference type="ChEBI" id="CHEBI:140656"/>
        <dbReference type="ChEBI" id="CHEBI:140657"/>
        <dbReference type="ChEBI" id="CHEBI:140660"/>
        <dbReference type="EC" id="2.3.1.269"/>
    </reaction>
</comment>
<keyword evidence="11" id="KW-0449">Lipoprotein</keyword>
<evidence type="ECO:0000256" key="4">
    <source>
        <dbReference type="ARBA" id="ARBA00022679"/>
    </source>
</evidence>
<keyword evidence="6 9" id="KW-1133">Transmembrane helix</keyword>
<dbReference type="HAMAP" id="MF_01148">
    <property type="entry name" value="Lnt"/>
    <property type="match status" value="1"/>
</dbReference>
<organism evidence="11 12">
    <name type="scientific">Panacagrimonas perspica</name>
    <dbReference type="NCBI Taxonomy" id="381431"/>
    <lineage>
        <taxon>Bacteria</taxon>
        <taxon>Pseudomonadati</taxon>
        <taxon>Pseudomonadota</taxon>
        <taxon>Gammaproteobacteria</taxon>
        <taxon>Nevskiales</taxon>
        <taxon>Nevskiaceae</taxon>
        <taxon>Panacagrimonas</taxon>
    </lineage>
</organism>
<sequence>MKTLSSTLLRFDRLLAPLLGAMATLGFAPISFWPAPVVALAALFALCSQRSWKRTALLGWLFGVAHFATGVYWVFISTHVYGGAPLWLGLALATVLFSFLALYPALVCGCATVLQSWRRASGWIVVPALWMLSELLRGWVYSGFPWLSLGYVALDMPAQRFAPVIGVHGLSFLFALSAYALYRSLGAQGAMRPLALGAALLPLTGTLMPSPLTWTADAAAPLRVAIVQGNVPQDQKWDQGRGKEILERYRAMTLAADADLVAWPEVVPNRPLDLLGDYFDKLDEETRAQGAALLAGVLIRGEDDDTIFNSILALGAAQGRYDKRHLVPFGEYFPIPAWLRPIMDVLGTPYSDFSADGPRREPVVVHGQRLGISICFEDVFGAEFARESRDARVLVNATNDAWFAHSSAPHQHLDIARFRALENGRWLVRATNTGISALIGPDGHVFARSRQYQTELMRGEVVPRSGLTPYARWRDTPLWFLGVAVVLAGLVLRVRKRANKTA</sequence>
<feature type="transmembrane region" description="Helical" evidence="9">
    <location>
        <begin position="194"/>
        <end position="214"/>
    </location>
</feature>
<feature type="transmembrane region" description="Helical" evidence="9">
    <location>
        <begin position="57"/>
        <end position="75"/>
    </location>
</feature>
<feature type="transmembrane region" description="Helical" evidence="9">
    <location>
        <begin position="20"/>
        <end position="45"/>
    </location>
</feature>
<proteinExistence type="inferred from homology"/>
<dbReference type="Pfam" id="PF00795">
    <property type="entry name" value="CN_hydrolase"/>
    <property type="match status" value="1"/>
</dbReference>
<gene>
    <name evidence="9" type="primary">lnt</name>
    <name evidence="11" type="ORF">DFR24_4553</name>
</gene>
<dbReference type="PANTHER" id="PTHR38686:SF1">
    <property type="entry name" value="APOLIPOPROTEIN N-ACYLTRANSFERASE"/>
    <property type="match status" value="1"/>
</dbReference>
<dbReference type="PROSITE" id="PS50263">
    <property type="entry name" value="CN_HYDROLASE"/>
    <property type="match status" value="1"/>
</dbReference>
<feature type="transmembrane region" description="Helical" evidence="9">
    <location>
        <begin position="161"/>
        <end position="182"/>
    </location>
</feature>
<dbReference type="Gene3D" id="3.60.110.10">
    <property type="entry name" value="Carbon-nitrogen hydrolase"/>
    <property type="match status" value="1"/>
</dbReference>
<dbReference type="InterPro" id="IPR036526">
    <property type="entry name" value="C-N_Hydrolase_sf"/>
</dbReference>
<dbReference type="InterPro" id="IPR004563">
    <property type="entry name" value="Apolipo_AcylTrfase"/>
</dbReference>
<evidence type="ECO:0000256" key="2">
    <source>
        <dbReference type="ARBA" id="ARBA00010065"/>
    </source>
</evidence>
<dbReference type="GO" id="GO:0016410">
    <property type="term" value="F:N-acyltransferase activity"/>
    <property type="evidence" value="ECO:0007669"/>
    <property type="project" value="UniProtKB-UniRule"/>
</dbReference>
<keyword evidence="12" id="KW-1185">Reference proteome</keyword>
<evidence type="ECO:0000256" key="9">
    <source>
        <dbReference type="HAMAP-Rule" id="MF_01148"/>
    </source>
</evidence>
<dbReference type="UniPathway" id="UPA00666"/>
<comment type="function">
    <text evidence="9">Catalyzes the phospholipid dependent N-acylation of the N-terminal cysteine of apolipoprotein, the last step in lipoprotein maturation.</text>
</comment>
<feature type="transmembrane region" description="Helical" evidence="9">
    <location>
        <begin position="121"/>
        <end position="141"/>
    </location>
</feature>
<reference evidence="11 12" key="1">
    <citation type="submission" date="2019-03" db="EMBL/GenBank/DDBJ databases">
        <title>Genomic Encyclopedia of Type Strains, Phase IV (KMG-IV): sequencing the most valuable type-strain genomes for metagenomic binning, comparative biology and taxonomic classification.</title>
        <authorList>
            <person name="Goeker M."/>
        </authorList>
    </citation>
    <scope>NUCLEOTIDE SEQUENCE [LARGE SCALE GENOMIC DNA]</scope>
    <source>
        <strain evidence="11 12">DSM 26377</strain>
    </source>
</reference>
<name>A0A4R7NTP2_9GAMM</name>
<keyword evidence="8 9" id="KW-0012">Acyltransferase</keyword>
<evidence type="ECO:0000313" key="11">
    <source>
        <dbReference type="EMBL" id="TDU24288.1"/>
    </source>
</evidence>
<keyword evidence="7 9" id="KW-0472">Membrane</keyword>
<keyword evidence="5 9" id="KW-0812">Transmembrane</keyword>
<evidence type="ECO:0000256" key="5">
    <source>
        <dbReference type="ARBA" id="ARBA00022692"/>
    </source>
</evidence>
<evidence type="ECO:0000259" key="10">
    <source>
        <dbReference type="PROSITE" id="PS50263"/>
    </source>
</evidence>
<feature type="transmembrane region" description="Helical" evidence="9">
    <location>
        <begin position="477"/>
        <end position="494"/>
    </location>
</feature>
<feature type="transmembrane region" description="Helical" evidence="9">
    <location>
        <begin position="87"/>
        <end position="114"/>
    </location>
</feature>
<evidence type="ECO:0000256" key="1">
    <source>
        <dbReference type="ARBA" id="ARBA00004651"/>
    </source>
</evidence>
<comment type="subcellular location">
    <subcellularLocation>
        <location evidence="1 9">Cell membrane</location>
        <topology evidence="1 9">Multi-pass membrane protein</topology>
    </subcellularLocation>
</comment>
<evidence type="ECO:0000256" key="8">
    <source>
        <dbReference type="ARBA" id="ARBA00023315"/>
    </source>
</evidence>
<dbReference type="GO" id="GO:0005886">
    <property type="term" value="C:plasma membrane"/>
    <property type="evidence" value="ECO:0007669"/>
    <property type="project" value="UniProtKB-SubCell"/>
</dbReference>
<comment type="similarity">
    <text evidence="2 9">Belongs to the CN hydrolase family. Apolipoprotein N-acyltransferase subfamily.</text>
</comment>
<dbReference type="GO" id="GO:0042158">
    <property type="term" value="P:lipoprotein biosynthetic process"/>
    <property type="evidence" value="ECO:0007669"/>
    <property type="project" value="UniProtKB-UniRule"/>
</dbReference>
<evidence type="ECO:0000313" key="12">
    <source>
        <dbReference type="Proteomes" id="UP000295341"/>
    </source>
</evidence>
<evidence type="ECO:0000256" key="7">
    <source>
        <dbReference type="ARBA" id="ARBA00023136"/>
    </source>
</evidence>
<dbReference type="SUPFAM" id="SSF56317">
    <property type="entry name" value="Carbon-nitrogen hydrolase"/>
    <property type="match status" value="1"/>
</dbReference>
<comment type="pathway">
    <text evidence="9">Protein modification; lipoprotein biosynthesis (N-acyl transfer).</text>
</comment>
<dbReference type="Pfam" id="PF20154">
    <property type="entry name" value="LNT_N"/>
    <property type="match status" value="1"/>
</dbReference>
<dbReference type="InterPro" id="IPR045378">
    <property type="entry name" value="LNT_N"/>
</dbReference>
<dbReference type="PANTHER" id="PTHR38686">
    <property type="entry name" value="APOLIPOPROTEIN N-ACYLTRANSFERASE"/>
    <property type="match status" value="1"/>
</dbReference>
<evidence type="ECO:0000256" key="3">
    <source>
        <dbReference type="ARBA" id="ARBA00022475"/>
    </source>
</evidence>
<protein>
    <recommendedName>
        <fullName evidence="9">Apolipoprotein N-acyltransferase</fullName>
        <shortName evidence="9">ALP N-acyltransferase</shortName>
        <ecNumber evidence="9">2.3.1.269</ecNumber>
    </recommendedName>
</protein>